<evidence type="ECO:0000313" key="1">
    <source>
        <dbReference type="EnsemblPlants" id="MELO3C013219.2.1"/>
    </source>
</evidence>
<sequence length="62" mass="7081">MEHHKTVLEGRDVKMLEHCSAQFKCHNARVKNGQASRRSLPTSQRSKVFLTGLRCPSPRTYA</sequence>
<organism evidence="1">
    <name type="scientific">Cucumis melo</name>
    <name type="common">Muskmelon</name>
    <dbReference type="NCBI Taxonomy" id="3656"/>
    <lineage>
        <taxon>Eukaryota</taxon>
        <taxon>Viridiplantae</taxon>
        <taxon>Streptophyta</taxon>
        <taxon>Embryophyta</taxon>
        <taxon>Tracheophyta</taxon>
        <taxon>Spermatophyta</taxon>
        <taxon>Magnoliopsida</taxon>
        <taxon>eudicotyledons</taxon>
        <taxon>Gunneridae</taxon>
        <taxon>Pentapetalae</taxon>
        <taxon>rosids</taxon>
        <taxon>fabids</taxon>
        <taxon>Cucurbitales</taxon>
        <taxon>Cucurbitaceae</taxon>
        <taxon>Benincaseae</taxon>
        <taxon>Cucumis</taxon>
    </lineage>
</organism>
<accession>A0A9I9D510</accession>
<dbReference type="Gramene" id="MELO3C013219.2.1">
    <property type="protein sequence ID" value="MELO3C013219.2.1"/>
    <property type="gene ID" value="MELO3C013219.2"/>
</dbReference>
<proteinExistence type="predicted"/>
<dbReference type="AlphaFoldDB" id="A0A9I9D510"/>
<protein>
    <submittedName>
        <fullName evidence="1">Uncharacterized protein</fullName>
    </submittedName>
</protein>
<dbReference type="EnsemblPlants" id="MELO3C013219.2.1">
    <property type="protein sequence ID" value="MELO3C013219.2.1"/>
    <property type="gene ID" value="MELO3C013219.2"/>
</dbReference>
<reference evidence="1" key="1">
    <citation type="submission" date="2023-03" db="UniProtKB">
        <authorList>
            <consortium name="EnsemblPlants"/>
        </authorList>
    </citation>
    <scope>IDENTIFICATION</scope>
</reference>
<name>A0A9I9D510_CUCME</name>